<sequence>MLHASRAEQLRQLEYEWLTLQALLERHPKWGPLLRELRGLPPEEGQVEEPALSLPPAVSR</sequence>
<reference evidence="3" key="1">
    <citation type="submission" date="2012-03" db="EMBL/GenBank/DDBJ databases">
        <title>Complete sequence of chromosome of Deinococcus peraridilitoris DSM 19664.</title>
        <authorList>
            <person name="Lucas S."/>
            <person name="Copeland A."/>
            <person name="Lapidus A."/>
            <person name="Glavina del Rio T."/>
            <person name="Dalin E."/>
            <person name="Tice H."/>
            <person name="Bruce D."/>
            <person name="Goodwin L."/>
            <person name="Pitluck S."/>
            <person name="Peters L."/>
            <person name="Mikhailova N."/>
            <person name="Lu M."/>
            <person name="Kyrpides N."/>
            <person name="Mavromatis K."/>
            <person name="Ivanova N."/>
            <person name="Brettin T."/>
            <person name="Detter J.C."/>
            <person name="Han C."/>
            <person name="Larimer F."/>
            <person name="Land M."/>
            <person name="Hauser L."/>
            <person name="Markowitz V."/>
            <person name="Cheng J.-F."/>
            <person name="Hugenholtz P."/>
            <person name="Woyke T."/>
            <person name="Wu D."/>
            <person name="Pukall R."/>
            <person name="Steenblock K."/>
            <person name="Brambilla E."/>
            <person name="Klenk H.-P."/>
            <person name="Eisen J.A."/>
        </authorList>
    </citation>
    <scope>NUCLEOTIDE SEQUENCE [LARGE SCALE GENOMIC DNA]</scope>
    <source>
        <strain evidence="3">DSM 19664 / LMG 22246 / CIP 109416 / KR-200</strain>
    </source>
</reference>
<dbReference type="KEGG" id="dpd:Deipe_0189"/>
<dbReference type="HOGENOM" id="CLU_2933739_0_0_0"/>
<gene>
    <name evidence="2" type="ordered locus">Deipe_0189</name>
</gene>
<dbReference type="EMBL" id="CP003382">
    <property type="protein sequence ID" value="AFZ65792.1"/>
    <property type="molecule type" value="Genomic_DNA"/>
</dbReference>
<dbReference type="STRING" id="937777.Deipe_0189"/>
<feature type="region of interest" description="Disordered" evidence="1">
    <location>
        <begin position="41"/>
        <end position="60"/>
    </location>
</feature>
<accession>K9ZXZ2</accession>
<dbReference type="AlphaFoldDB" id="K9ZXZ2"/>
<dbReference type="RefSeq" id="WP_015234103.1">
    <property type="nucleotide sequence ID" value="NC_019793.1"/>
</dbReference>
<proteinExistence type="predicted"/>
<evidence type="ECO:0000313" key="3">
    <source>
        <dbReference type="Proteomes" id="UP000010467"/>
    </source>
</evidence>
<protein>
    <submittedName>
        <fullName evidence="2">Uncharacterized protein</fullName>
    </submittedName>
</protein>
<keyword evidence="3" id="KW-1185">Reference proteome</keyword>
<evidence type="ECO:0000256" key="1">
    <source>
        <dbReference type="SAM" id="MobiDB-lite"/>
    </source>
</evidence>
<dbReference type="Proteomes" id="UP000010467">
    <property type="component" value="Chromosome"/>
</dbReference>
<evidence type="ECO:0000313" key="2">
    <source>
        <dbReference type="EMBL" id="AFZ65792.1"/>
    </source>
</evidence>
<name>K9ZXZ2_DEIPD</name>
<organism evidence="2 3">
    <name type="scientific">Deinococcus peraridilitoris (strain DSM 19664 / LMG 22246 / CIP 109416 / KR-200)</name>
    <dbReference type="NCBI Taxonomy" id="937777"/>
    <lineage>
        <taxon>Bacteria</taxon>
        <taxon>Thermotogati</taxon>
        <taxon>Deinococcota</taxon>
        <taxon>Deinococci</taxon>
        <taxon>Deinococcales</taxon>
        <taxon>Deinococcaceae</taxon>
        <taxon>Deinococcus</taxon>
    </lineage>
</organism>
<dbReference type="PATRIC" id="fig|937777.3.peg.197"/>